<evidence type="ECO:0000313" key="2">
    <source>
        <dbReference type="Proteomes" id="UP001243717"/>
    </source>
</evidence>
<proteinExistence type="predicted"/>
<gene>
    <name evidence="1" type="ORF">QEH59_06755</name>
</gene>
<sequence>MSSSRTPFALIAVSFFTIIFSGCQPSSTDEASAGIEDVSAFSEAESTSYLPPSVIPESVGEFSDLSPTISEQAVNPYVKYLSDAAAALPAPVKIPETGKQSDVVAAARDLEHRVWAALDARSTVDASVRERLLHESLGMIDAITARMEIPGTEGDPNMGRFLLAPLLKAIYDIREAQAAPALQIDTWLLALRPAIDFQYVEYGGNTDENWDTRLAGGYPNMDAAYVFVMGLAARLYQEPVFAESAETFVGYLQENILPGGSIRYTGSNRGEGLNVNAAPVYTGVVIRFVGQYLDLTGSAAARELLMSMEPHFPRAWEMPGIPENTTAPWWKHTNYTNRLAYPGTFEIIASVANSSENKYYADELVSNGRLQVGDALSAVNFYDASLVPQAPADNTISLDPDINGFRGRFGHFSWVGALGPIQDSLVGAMAVVPKYGARKIKEGSAPAYDFYSLLLVTPEVGLDGRSQPKSPLFQNALFATGEDYAGSSMVAKDASMAVLGATYSLRQPGIYQPENPDSDWEVDQVWLFLDNYLIGRCVMRYTGEERDLAYARMRIRTEHRNKLRPIGDGAYRIGPLRLRVLESSFPKLRHGLAEITDHRRDQPNADEVFLEESGGRPFSHSALIDLSYQNASVASSFTELDGGGLMGFSIEIDGHRYAVWFNQSDKSVKLPVSIKKAREIRIYTASGKGVLAKEASFTETPLLPPFGVACAIR</sequence>
<organism evidence="1 2">
    <name type="scientific">Thalassobacterium sedimentorum</name>
    <dbReference type="NCBI Taxonomy" id="3041258"/>
    <lineage>
        <taxon>Bacteria</taxon>
        <taxon>Pseudomonadati</taxon>
        <taxon>Verrucomicrobiota</taxon>
        <taxon>Opitutia</taxon>
        <taxon>Puniceicoccales</taxon>
        <taxon>Coraliomargaritaceae</taxon>
        <taxon>Thalassobacterium</taxon>
    </lineage>
</organism>
<dbReference type="PROSITE" id="PS51257">
    <property type="entry name" value="PROKAR_LIPOPROTEIN"/>
    <property type="match status" value="1"/>
</dbReference>
<dbReference type="EMBL" id="JARXIC010000008">
    <property type="protein sequence ID" value="MDQ8194116.1"/>
    <property type="molecule type" value="Genomic_DNA"/>
</dbReference>
<protein>
    <recommendedName>
        <fullName evidence="3">DUF3131 domain-containing protein</fullName>
    </recommendedName>
</protein>
<name>A0ABU1AH66_9BACT</name>
<keyword evidence="2" id="KW-1185">Reference proteome</keyword>
<comment type="caution">
    <text evidence="1">The sequence shown here is derived from an EMBL/GenBank/DDBJ whole genome shotgun (WGS) entry which is preliminary data.</text>
</comment>
<evidence type="ECO:0008006" key="3">
    <source>
        <dbReference type="Google" id="ProtNLM"/>
    </source>
</evidence>
<reference evidence="1 2" key="1">
    <citation type="submission" date="2023-04" db="EMBL/GenBank/DDBJ databases">
        <title>A novel bacteria isolated from coastal sediment.</title>
        <authorList>
            <person name="Liu X.-J."/>
            <person name="Du Z.-J."/>
        </authorList>
    </citation>
    <scope>NUCLEOTIDE SEQUENCE [LARGE SCALE GENOMIC DNA]</scope>
    <source>
        <strain evidence="1 2">SDUM461004</strain>
    </source>
</reference>
<evidence type="ECO:0000313" key="1">
    <source>
        <dbReference type="EMBL" id="MDQ8194116.1"/>
    </source>
</evidence>
<accession>A0ABU1AH66</accession>
<dbReference type="RefSeq" id="WP_308984599.1">
    <property type="nucleotide sequence ID" value="NZ_JARXIC010000008.1"/>
</dbReference>
<dbReference type="Proteomes" id="UP001243717">
    <property type="component" value="Unassembled WGS sequence"/>
</dbReference>